<proteinExistence type="predicted"/>
<evidence type="ECO:0000313" key="2">
    <source>
        <dbReference type="Proteomes" id="UP000641386"/>
    </source>
</evidence>
<comment type="caution">
    <text evidence="1">The sequence shown here is derived from an EMBL/GenBank/DDBJ whole genome shotgun (WGS) entry which is preliminary data.</text>
</comment>
<gene>
    <name evidence="1" type="ORF">GCM10014715_66170</name>
</gene>
<evidence type="ECO:0000313" key="1">
    <source>
        <dbReference type="EMBL" id="GHF00752.1"/>
    </source>
</evidence>
<name>A0A919ADS9_9ACTN</name>
<accession>A0A919ADS9</accession>
<dbReference type="Proteomes" id="UP000641386">
    <property type="component" value="Unassembled WGS sequence"/>
</dbReference>
<protein>
    <submittedName>
        <fullName evidence="1">Uncharacterized protein</fullName>
    </submittedName>
</protein>
<reference evidence="1" key="1">
    <citation type="journal article" date="2014" name="Int. J. Syst. Evol. Microbiol.">
        <title>Complete genome sequence of Corynebacterium casei LMG S-19264T (=DSM 44701T), isolated from a smear-ripened cheese.</title>
        <authorList>
            <consortium name="US DOE Joint Genome Institute (JGI-PGF)"/>
            <person name="Walter F."/>
            <person name="Albersmeier A."/>
            <person name="Kalinowski J."/>
            <person name="Ruckert C."/>
        </authorList>
    </citation>
    <scope>NUCLEOTIDE SEQUENCE</scope>
    <source>
        <strain evidence="1">JCM 3302</strain>
    </source>
</reference>
<keyword evidence="2" id="KW-1185">Reference proteome</keyword>
<organism evidence="1 2">
    <name type="scientific">Streptomyces spiralis</name>
    <dbReference type="NCBI Taxonomy" id="66376"/>
    <lineage>
        <taxon>Bacteria</taxon>
        <taxon>Bacillati</taxon>
        <taxon>Actinomycetota</taxon>
        <taxon>Actinomycetes</taxon>
        <taxon>Kitasatosporales</taxon>
        <taxon>Streptomycetaceae</taxon>
        <taxon>Streptomyces</taxon>
    </lineage>
</organism>
<sequence length="84" mass="8230">MDAPEHGVERLLGLGEFTALGLLDRVAEAGPGVLVAEVGQGGDAQGGGEPVQGVDQAVGPCAGGVVLTARADGGNREASRPGLR</sequence>
<reference evidence="1" key="2">
    <citation type="submission" date="2020-09" db="EMBL/GenBank/DDBJ databases">
        <authorList>
            <person name="Sun Q."/>
            <person name="Ohkuma M."/>
        </authorList>
    </citation>
    <scope>NUCLEOTIDE SEQUENCE</scope>
    <source>
        <strain evidence="1">JCM 3302</strain>
    </source>
</reference>
<dbReference type="EMBL" id="BNBC01000040">
    <property type="protein sequence ID" value="GHF00752.1"/>
    <property type="molecule type" value="Genomic_DNA"/>
</dbReference>
<dbReference type="AlphaFoldDB" id="A0A919ADS9"/>